<keyword evidence="6" id="KW-1015">Disulfide bond</keyword>
<proteinExistence type="predicted"/>
<keyword evidence="8" id="KW-0449">Lipoprotein</keyword>
<dbReference type="OrthoDB" id="421038at2759"/>
<dbReference type="InterPro" id="IPR012946">
    <property type="entry name" value="X8"/>
</dbReference>
<evidence type="ECO:0000256" key="4">
    <source>
        <dbReference type="ARBA" id="ARBA00022729"/>
    </source>
</evidence>
<protein>
    <submittedName>
        <fullName evidence="11">Hydrolase, hydrolyzing O-glycosyl compounds, putative</fullName>
    </submittedName>
</protein>
<keyword evidence="12" id="KW-1185">Reference proteome</keyword>
<accession>B9S3K0</accession>
<keyword evidence="7" id="KW-0325">Glycoprotein</keyword>
<evidence type="ECO:0000256" key="7">
    <source>
        <dbReference type="ARBA" id="ARBA00023180"/>
    </source>
</evidence>
<evidence type="ECO:0000256" key="2">
    <source>
        <dbReference type="ARBA" id="ARBA00022475"/>
    </source>
</evidence>
<feature type="compositionally biased region" description="Low complexity" evidence="9">
    <location>
        <begin position="98"/>
        <end position="116"/>
    </location>
</feature>
<evidence type="ECO:0000256" key="8">
    <source>
        <dbReference type="ARBA" id="ARBA00023288"/>
    </source>
</evidence>
<dbReference type="Gene3D" id="1.20.58.1040">
    <property type="match status" value="1"/>
</dbReference>
<dbReference type="FunFam" id="1.20.58.1040:FF:000001">
    <property type="entry name" value="Glucan endo-1,3-beta-glucosidase 4"/>
    <property type="match status" value="1"/>
</dbReference>
<gene>
    <name evidence="11" type="ORF">RCOM_0670580</name>
</gene>
<evidence type="ECO:0000256" key="5">
    <source>
        <dbReference type="ARBA" id="ARBA00023136"/>
    </source>
</evidence>
<keyword evidence="3" id="KW-0336">GPI-anchor</keyword>
<dbReference type="InParanoid" id="B9S3K0"/>
<evidence type="ECO:0000259" key="10">
    <source>
        <dbReference type="SMART" id="SM00768"/>
    </source>
</evidence>
<organism evidence="11 12">
    <name type="scientific">Ricinus communis</name>
    <name type="common">Castor bean</name>
    <dbReference type="NCBI Taxonomy" id="3988"/>
    <lineage>
        <taxon>Eukaryota</taxon>
        <taxon>Viridiplantae</taxon>
        <taxon>Streptophyta</taxon>
        <taxon>Embryophyta</taxon>
        <taxon>Tracheophyta</taxon>
        <taxon>Spermatophyta</taxon>
        <taxon>Magnoliopsida</taxon>
        <taxon>eudicotyledons</taxon>
        <taxon>Gunneridae</taxon>
        <taxon>Pentapetalae</taxon>
        <taxon>rosids</taxon>
        <taxon>fabids</taxon>
        <taxon>Malpighiales</taxon>
        <taxon>Euphorbiaceae</taxon>
        <taxon>Acalyphoideae</taxon>
        <taxon>Acalypheae</taxon>
        <taxon>Ricinus</taxon>
    </lineage>
</organism>
<keyword evidence="2" id="KW-1003">Cell membrane</keyword>
<dbReference type="GO" id="GO:0098552">
    <property type="term" value="C:side of membrane"/>
    <property type="evidence" value="ECO:0007669"/>
    <property type="project" value="UniProtKB-KW"/>
</dbReference>
<comment type="subcellular location">
    <subcellularLocation>
        <location evidence="1">Cell membrane</location>
        <topology evidence="1">Lipid-anchor</topology>
        <topology evidence="1">GPI-anchor</topology>
    </subcellularLocation>
</comment>
<keyword evidence="5" id="KW-0472">Membrane</keyword>
<dbReference type="PRINTS" id="PR01217">
    <property type="entry name" value="PRICHEXTENSN"/>
</dbReference>
<dbReference type="GO" id="GO:0016787">
    <property type="term" value="F:hydrolase activity"/>
    <property type="evidence" value="ECO:0007669"/>
    <property type="project" value="UniProtKB-KW"/>
</dbReference>
<evidence type="ECO:0000256" key="3">
    <source>
        <dbReference type="ARBA" id="ARBA00022622"/>
    </source>
</evidence>
<evidence type="ECO:0000256" key="9">
    <source>
        <dbReference type="SAM" id="MobiDB-lite"/>
    </source>
</evidence>
<keyword evidence="11" id="KW-0378">Hydrolase</keyword>
<feature type="domain" description="X8" evidence="10">
    <location>
        <begin position="162"/>
        <end position="246"/>
    </location>
</feature>
<dbReference type="Pfam" id="PF07983">
    <property type="entry name" value="X8"/>
    <property type="match status" value="1"/>
</dbReference>
<name>B9S3K0_RICCO</name>
<evidence type="ECO:0000256" key="6">
    <source>
        <dbReference type="ARBA" id="ARBA00023157"/>
    </source>
</evidence>
<dbReference type="Proteomes" id="UP000008311">
    <property type="component" value="Unassembled WGS sequence"/>
</dbReference>
<dbReference type="PANTHER" id="PTHR31044:SF118">
    <property type="entry name" value="MAJOR POLLEN ALLERGEN OLE E 10-LIKE"/>
    <property type="match status" value="1"/>
</dbReference>
<feature type="region of interest" description="Disordered" evidence="9">
    <location>
        <begin position="92"/>
        <end position="155"/>
    </location>
</feature>
<dbReference type="GO" id="GO:0009506">
    <property type="term" value="C:plasmodesma"/>
    <property type="evidence" value="ECO:0007669"/>
    <property type="project" value="UniProtKB-ARBA"/>
</dbReference>
<dbReference type="AlphaFoldDB" id="B9S3K0"/>
<evidence type="ECO:0000313" key="11">
    <source>
        <dbReference type="EMBL" id="EEF41802.1"/>
    </source>
</evidence>
<sequence>MDPKSYLRKLSIIVTISSIFHFNEARLFPDQVLKRPKVLESVEQVEPTNGKPYGLPSPLYLPPLASPVPVPAPAGSPLSSVAPPPIESMLPPFPPSTNISIQSPPKSPPKNSASPPMYNTPIPSPPQYMLSPPKLVPSPPGPVVQTPPSTPPPPHKKPQFAVWCVAKPTVPDSIVQEALDYACGSGADCKSIQPNGPCFQPNTLVSHASYAFNSYWQKAKAAGGTCDFGGTAMLVTNDPSFDNCNFTDN</sequence>
<dbReference type="KEGG" id="rcu:8270510"/>
<evidence type="ECO:0000313" key="12">
    <source>
        <dbReference type="Proteomes" id="UP000008311"/>
    </source>
</evidence>
<dbReference type="GO" id="GO:0005886">
    <property type="term" value="C:plasma membrane"/>
    <property type="evidence" value="ECO:0007669"/>
    <property type="project" value="UniProtKB-SubCell"/>
</dbReference>
<dbReference type="EMBL" id="EQ973859">
    <property type="protein sequence ID" value="EEF41802.1"/>
    <property type="molecule type" value="Genomic_DNA"/>
</dbReference>
<dbReference type="PANTHER" id="PTHR31044">
    <property type="entry name" value="BETA-1,3 GLUCANASE"/>
    <property type="match status" value="1"/>
</dbReference>
<evidence type="ECO:0000256" key="1">
    <source>
        <dbReference type="ARBA" id="ARBA00004609"/>
    </source>
</evidence>
<dbReference type="SMART" id="SM00768">
    <property type="entry name" value="X8"/>
    <property type="match status" value="1"/>
</dbReference>
<dbReference type="InterPro" id="IPR044788">
    <property type="entry name" value="X8_dom_prot"/>
</dbReference>
<reference evidence="12" key="1">
    <citation type="journal article" date="2010" name="Nat. Biotechnol.">
        <title>Draft genome sequence of the oilseed species Ricinus communis.</title>
        <authorList>
            <person name="Chan A.P."/>
            <person name="Crabtree J."/>
            <person name="Zhao Q."/>
            <person name="Lorenzi H."/>
            <person name="Orvis J."/>
            <person name="Puiu D."/>
            <person name="Melake-Berhan A."/>
            <person name="Jones K.M."/>
            <person name="Redman J."/>
            <person name="Chen G."/>
            <person name="Cahoon E.B."/>
            <person name="Gedil M."/>
            <person name="Stanke M."/>
            <person name="Haas B.J."/>
            <person name="Wortman J.R."/>
            <person name="Fraser-Liggett C.M."/>
            <person name="Ravel J."/>
            <person name="Rabinowicz P.D."/>
        </authorList>
    </citation>
    <scope>NUCLEOTIDE SEQUENCE [LARGE SCALE GENOMIC DNA]</scope>
    <source>
        <strain evidence="12">cv. Hale</strain>
    </source>
</reference>
<keyword evidence="4" id="KW-0732">Signal</keyword>
<dbReference type="eggNOG" id="ENOG502QRQW">
    <property type="taxonomic scope" value="Eukaryota"/>
</dbReference>